<dbReference type="EMBL" id="NBVN01000006">
    <property type="protein sequence ID" value="PUA31832.1"/>
    <property type="molecule type" value="Genomic_DNA"/>
</dbReference>
<accession>A0A2R7Y4S2</accession>
<reference evidence="2" key="1">
    <citation type="submission" date="2017-04" db="EMBL/GenBank/DDBJ databases">
        <authorList>
            <person name="Afonso C.L."/>
            <person name="Miller P.J."/>
            <person name="Scott M.A."/>
            <person name="Spackman E."/>
            <person name="Goraichik I."/>
            <person name="Dimitrov K.M."/>
            <person name="Suarez D.L."/>
            <person name="Swayne D.E."/>
        </authorList>
    </citation>
    <scope>NUCLEOTIDE SEQUENCE</scope>
    <source>
        <strain evidence="2">NZ3</strain>
    </source>
</reference>
<organism evidence="2 3">
    <name type="scientific">Zestosphaera tikiterensis</name>
    <dbReference type="NCBI Taxonomy" id="1973259"/>
    <lineage>
        <taxon>Archaea</taxon>
        <taxon>Thermoproteota</taxon>
        <taxon>Thermoprotei</taxon>
        <taxon>Desulfurococcales</taxon>
        <taxon>Desulfurococcaceae</taxon>
        <taxon>Zestosphaera</taxon>
    </lineage>
</organism>
<dbReference type="Gene3D" id="3.40.50.150">
    <property type="entry name" value="Vaccinia Virus protein VP39"/>
    <property type="match status" value="1"/>
</dbReference>
<feature type="domain" description="Methyltransferase type 11" evidence="1">
    <location>
        <begin position="19"/>
        <end position="105"/>
    </location>
</feature>
<sequence length="190" mass="21550">MSASEKLCIRLLAPYGIILDIGVGTGILTSGLSNTIVGVDPAENPLKIASNRGILPVNAYGEELPFRDEAFDTVLIIVTLCFTDKPLNILFEAYRVCKRGGKLIVCVVPRESAWGRYYFLRKIRSESVFYEYARFYSVKEVEDMMRYVGLKIKRYCSTLTYDPSMPPYIEYPKLQKDEEAGFICVEAIKE</sequence>
<dbReference type="InterPro" id="IPR029063">
    <property type="entry name" value="SAM-dependent_MTases_sf"/>
</dbReference>
<evidence type="ECO:0000259" key="1">
    <source>
        <dbReference type="Pfam" id="PF08241"/>
    </source>
</evidence>
<dbReference type="GO" id="GO:0008757">
    <property type="term" value="F:S-adenosylmethionine-dependent methyltransferase activity"/>
    <property type="evidence" value="ECO:0007669"/>
    <property type="project" value="InterPro"/>
</dbReference>
<comment type="caution">
    <text evidence="2">The sequence shown here is derived from an EMBL/GenBank/DDBJ whole genome shotgun (WGS) entry which is preliminary data.</text>
</comment>
<name>A0A2R7Y4S2_9CREN</name>
<dbReference type="CDD" id="cd02440">
    <property type="entry name" value="AdoMet_MTases"/>
    <property type="match status" value="1"/>
</dbReference>
<protein>
    <recommendedName>
        <fullName evidence="1">Methyltransferase type 11 domain-containing protein</fullName>
    </recommendedName>
</protein>
<dbReference type="Proteomes" id="UP000244093">
    <property type="component" value="Unassembled WGS sequence"/>
</dbReference>
<reference evidence="2" key="2">
    <citation type="journal article" date="2018" name="Syst. Appl. Microbiol.">
        <title>A new symbiotic nanoarchaeote (Candidatus Nanoclepta minutus) and its host (Zestosphaera tikiterensis gen. nov., sp. nov.) from a New Zealand hot spring.</title>
        <authorList>
            <person name="St John E."/>
            <person name="Liu Y."/>
            <person name="Podar M."/>
            <person name="Stott M.B."/>
            <person name="Meneghin J."/>
            <person name="Chen Z."/>
            <person name="Lagutin K."/>
            <person name="Mitchell K."/>
            <person name="Reysenbach A.L."/>
        </authorList>
    </citation>
    <scope>NUCLEOTIDE SEQUENCE [LARGE SCALE GENOMIC DNA]</scope>
    <source>
        <strain evidence="2">NZ3</strain>
    </source>
</reference>
<dbReference type="InterPro" id="IPR013216">
    <property type="entry name" value="Methyltransf_11"/>
</dbReference>
<dbReference type="PANTHER" id="PTHR42912:SF80">
    <property type="entry name" value="METHYLTRANSFERASE DOMAIN-CONTAINING PROTEIN"/>
    <property type="match status" value="1"/>
</dbReference>
<dbReference type="PANTHER" id="PTHR42912">
    <property type="entry name" value="METHYLTRANSFERASE"/>
    <property type="match status" value="1"/>
</dbReference>
<dbReference type="Pfam" id="PF08241">
    <property type="entry name" value="Methyltransf_11"/>
    <property type="match status" value="1"/>
</dbReference>
<evidence type="ECO:0000313" key="2">
    <source>
        <dbReference type="EMBL" id="PUA31832.1"/>
    </source>
</evidence>
<dbReference type="InterPro" id="IPR050508">
    <property type="entry name" value="Methyltransf_Superfamily"/>
</dbReference>
<dbReference type="AlphaFoldDB" id="A0A2R7Y4S2"/>
<proteinExistence type="predicted"/>
<gene>
    <name evidence="2" type="ORF">B7O98_08535</name>
</gene>
<evidence type="ECO:0000313" key="3">
    <source>
        <dbReference type="Proteomes" id="UP000244093"/>
    </source>
</evidence>
<dbReference type="SUPFAM" id="SSF53335">
    <property type="entry name" value="S-adenosyl-L-methionine-dependent methyltransferases"/>
    <property type="match status" value="1"/>
</dbReference>